<dbReference type="PATRIC" id="fig|1706433.3.peg.1529"/>
<keyword evidence="1" id="KW-0808">Transferase</keyword>
<gene>
    <name evidence="1" type="primary">aglD_3</name>
    <name evidence="1" type="ORF">AN188_01504</name>
</gene>
<dbReference type="Proteomes" id="UP000092420">
    <property type="component" value="Unassembled WGS sequence"/>
</dbReference>
<dbReference type="EC" id="2.4.1.-" evidence="1"/>
<dbReference type="GO" id="GO:0016757">
    <property type="term" value="F:glycosyltransferase activity"/>
    <property type="evidence" value="ECO:0007669"/>
    <property type="project" value="UniProtKB-KW"/>
</dbReference>
<evidence type="ECO:0000313" key="1">
    <source>
        <dbReference type="EMBL" id="KYC53141.1"/>
    </source>
</evidence>
<evidence type="ECO:0000313" key="2">
    <source>
        <dbReference type="Proteomes" id="UP000092420"/>
    </source>
</evidence>
<dbReference type="SUPFAM" id="SSF53448">
    <property type="entry name" value="Nucleotide-diphospho-sugar transferases"/>
    <property type="match status" value="1"/>
</dbReference>
<sequence>MIHDKKVIVVMPAYNAEQTLEITYKEIPPGFIDEVILVDDASSDQTTELARKLGIYTIRHPKNRGYGGNQKTCYKEALKRRADVVIMLHPDYQYTPKLLVAMASLVAIGQYDIVLGSRIISGGTLRGGMPYYKYIANRFLTFFENLLLGAKLSEYHTGYRAFSRQVLLELPLEENSDDFVFDNQMLAQALYFGFSIGEISCPTKYFKEASSINLTRSIVYGLGVLRTSVQFVLNKHGLKHHKIFSRDGKKLSVDLDSAPKTA</sequence>
<dbReference type="PANTHER" id="PTHR48090:SF7">
    <property type="entry name" value="RFBJ PROTEIN"/>
    <property type="match status" value="1"/>
</dbReference>
<dbReference type="Pfam" id="PF00535">
    <property type="entry name" value="Glycos_transf_2"/>
    <property type="match status" value="1"/>
</dbReference>
<accession>A0A150J7H7</accession>
<proteinExistence type="predicted"/>
<protein>
    <submittedName>
        <fullName evidence="1">Glycosyltransferase AglD</fullName>
        <ecNumber evidence="1">2.4.1.-</ecNumber>
    </submittedName>
</protein>
<reference evidence="1 2" key="1">
    <citation type="journal article" date="2016" name="ISME J.">
        <title>Chasing the elusive Euryarchaeota class WSA2: genomes reveal a uniquely fastidious methyl-reducing methanogen.</title>
        <authorList>
            <person name="Nobu M.K."/>
            <person name="Narihiro T."/>
            <person name="Kuroda K."/>
            <person name="Mei R."/>
            <person name="Liu W.T."/>
        </authorList>
    </citation>
    <scope>NUCLEOTIDE SEQUENCE [LARGE SCALE GENOMIC DNA]</scope>
    <source>
        <strain evidence="1">ADurb1013_Bin02101</strain>
    </source>
</reference>
<dbReference type="Gene3D" id="3.90.550.10">
    <property type="entry name" value="Spore Coat Polysaccharide Biosynthesis Protein SpsA, Chain A"/>
    <property type="match status" value="1"/>
</dbReference>
<dbReference type="InterPro" id="IPR029044">
    <property type="entry name" value="Nucleotide-diphossugar_trans"/>
</dbReference>
<accession>A0A150JEM6</accession>
<organism evidence="1 2">
    <name type="scientific">Candidatus Methanofastidiosum methylothiophilum</name>
    <dbReference type="NCBI Taxonomy" id="1705564"/>
    <lineage>
        <taxon>Archaea</taxon>
        <taxon>Methanobacteriati</taxon>
        <taxon>Methanobacteriota</taxon>
        <taxon>Stenosarchaea group</taxon>
        <taxon>Candidatus Methanofastidiosia</taxon>
        <taxon>Candidatus Methanofastidiosales</taxon>
        <taxon>Candidatus Methanofastidiosaceae</taxon>
        <taxon>Candidatus Methanofastidiosum</taxon>
    </lineage>
</organism>
<comment type="caution">
    <text evidence="1">The sequence shown here is derived from an EMBL/GenBank/DDBJ whole genome shotgun (WGS) entry which is preliminary data.</text>
</comment>
<keyword evidence="1" id="KW-0328">Glycosyltransferase</keyword>
<dbReference type="EMBL" id="LNJB01000030">
    <property type="protein sequence ID" value="KYC53141.1"/>
    <property type="molecule type" value="Genomic_DNA"/>
</dbReference>
<dbReference type="InterPro" id="IPR001173">
    <property type="entry name" value="Glyco_trans_2-like"/>
</dbReference>
<dbReference type="CDD" id="cd04179">
    <property type="entry name" value="DPM_DPG-synthase_like"/>
    <property type="match status" value="1"/>
</dbReference>
<name>A0A150J7H7_9EURY</name>
<dbReference type="InterPro" id="IPR050256">
    <property type="entry name" value="Glycosyltransferase_2"/>
</dbReference>
<dbReference type="PANTHER" id="PTHR48090">
    <property type="entry name" value="UNDECAPRENYL-PHOSPHATE 4-DEOXY-4-FORMAMIDO-L-ARABINOSE TRANSFERASE-RELATED"/>
    <property type="match status" value="1"/>
</dbReference>
<dbReference type="AlphaFoldDB" id="A0A150J7H7"/>